<dbReference type="InterPro" id="IPR011004">
    <property type="entry name" value="Trimer_LpxA-like_sf"/>
</dbReference>
<evidence type="ECO:0000313" key="1">
    <source>
        <dbReference type="EMBL" id="ARD67916.1"/>
    </source>
</evidence>
<dbReference type="PANTHER" id="PTHR43300:SF11">
    <property type="entry name" value="ACETYLTRANSFERASE RV3034C-RELATED"/>
    <property type="match status" value="1"/>
</dbReference>
<name>A0AAC9W534_EUBLI</name>
<accession>A0AAC9W534</accession>
<proteinExistence type="predicted"/>
<dbReference type="Gene3D" id="2.160.10.10">
    <property type="entry name" value="Hexapeptide repeat proteins"/>
    <property type="match status" value="1"/>
</dbReference>
<dbReference type="SUPFAM" id="SSF51161">
    <property type="entry name" value="Trimeric LpxA-like enzymes"/>
    <property type="match status" value="1"/>
</dbReference>
<dbReference type="InterPro" id="IPR001451">
    <property type="entry name" value="Hexapep"/>
</dbReference>
<reference evidence="2" key="1">
    <citation type="journal article" date="2017" name="Sci. Rep.">
        <title>Determination of the Genome and Primary Transcriptome of Syngas Fermenting Eubacterium limosum ATCC 8486.</title>
        <authorList>
            <person name="Song Y."/>
            <person name="Shin J."/>
            <person name="Jeong Y."/>
            <person name="Jin S."/>
            <person name="Lee J.K."/>
            <person name="Kim D.R."/>
            <person name="Kim S.C."/>
            <person name="Cho S."/>
            <person name="Cho B.K."/>
        </authorList>
    </citation>
    <scope>NUCLEOTIDE SEQUENCE [LARGE SCALE GENOMIC DNA]</scope>
    <source>
        <strain evidence="2">ATCC 8486</strain>
    </source>
</reference>
<organism evidence="1 2">
    <name type="scientific">Eubacterium limosum</name>
    <dbReference type="NCBI Taxonomy" id="1736"/>
    <lineage>
        <taxon>Bacteria</taxon>
        <taxon>Bacillati</taxon>
        <taxon>Bacillota</taxon>
        <taxon>Clostridia</taxon>
        <taxon>Eubacteriales</taxon>
        <taxon>Eubacteriaceae</taxon>
        <taxon>Eubacterium</taxon>
    </lineage>
</organism>
<dbReference type="Proteomes" id="UP000192391">
    <property type="component" value="Chromosome"/>
</dbReference>
<dbReference type="KEGG" id="elim:B2M23_06630"/>
<dbReference type="Pfam" id="PF00132">
    <property type="entry name" value="Hexapep"/>
    <property type="match status" value="1"/>
</dbReference>
<dbReference type="InterPro" id="IPR050179">
    <property type="entry name" value="Trans_hexapeptide_repeat"/>
</dbReference>
<dbReference type="PANTHER" id="PTHR43300">
    <property type="entry name" value="ACETYLTRANSFERASE"/>
    <property type="match status" value="1"/>
</dbReference>
<dbReference type="EMBL" id="CP019962">
    <property type="protein sequence ID" value="ARD67916.1"/>
    <property type="molecule type" value="Genomic_DNA"/>
</dbReference>
<protein>
    <submittedName>
        <fullName evidence="1">Uncharacterized protein</fullName>
    </submittedName>
</protein>
<sequence>MGDECVFNSTYIGKYCALGAGIRVSLGDHPLHKFVSIHPAFFSTKKQAGFTFCERDIWKSDKQLKGKYVCTIGSDVWIGDEVTILGGIKVADGSVVGAGAVVTRDTEPYGIYVGVPAKKIGSRFSEEDISFLLKSRWWDSKFEDLVFKSHLFSDIQQFTQKFEE</sequence>
<gene>
    <name evidence="1" type="ORF">B2M23_06630</name>
</gene>
<dbReference type="AlphaFoldDB" id="A0AAC9W534"/>
<evidence type="ECO:0000313" key="2">
    <source>
        <dbReference type="Proteomes" id="UP000192391"/>
    </source>
</evidence>
<dbReference type="CDD" id="cd03349">
    <property type="entry name" value="LbH_XAT"/>
    <property type="match status" value="1"/>
</dbReference>